<evidence type="ECO:0000256" key="1">
    <source>
        <dbReference type="SAM" id="MobiDB-lite"/>
    </source>
</evidence>
<proteinExistence type="predicted"/>
<dbReference type="KEGG" id="lpav:PLANPX_2999"/>
<sequence length="94" mass="10611">MTRLRHMPEGSTTHDEKTMTTNATFPIELDSRVIECLTEPERTMLQEAHGICCDLRTSDRHSADRLREISAACHQYGLTKMGAVIATLAEHTNR</sequence>
<evidence type="ECO:0000313" key="3">
    <source>
        <dbReference type="Proteomes" id="UP000326837"/>
    </source>
</evidence>
<name>A0A5K7XBI0_9BACT</name>
<feature type="region of interest" description="Disordered" evidence="1">
    <location>
        <begin position="1"/>
        <end position="24"/>
    </location>
</feature>
<feature type="compositionally biased region" description="Basic and acidic residues" evidence="1">
    <location>
        <begin position="1"/>
        <end position="18"/>
    </location>
</feature>
<evidence type="ECO:0000313" key="2">
    <source>
        <dbReference type="EMBL" id="BBO33387.1"/>
    </source>
</evidence>
<gene>
    <name evidence="2" type="ORF">PLANPX_2999</name>
</gene>
<dbReference type="Proteomes" id="UP000326837">
    <property type="component" value="Chromosome"/>
</dbReference>
<dbReference type="EMBL" id="AP021861">
    <property type="protein sequence ID" value="BBO33387.1"/>
    <property type="molecule type" value="Genomic_DNA"/>
</dbReference>
<keyword evidence="3" id="KW-1185">Reference proteome</keyword>
<dbReference type="AlphaFoldDB" id="A0A5K7XBI0"/>
<organism evidence="2 3">
    <name type="scientific">Lacipirellula parvula</name>
    <dbReference type="NCBI Taxonomy" id="2650471"/>
    <lineage>
        <taxon>Bacteria</taxon>
        <taxon>Pseudomonadati</taxon>
        <taxon>Planctomycetota</taxon>
        <taxon>Planctomycetia</taxon>
        <taxon>Pirellulales</taxon>
        <taxon>Lacipirellulaceae</taxon>
        <taxon>Lacipirellula</taxon>
    </lineage>
</organism>
<reference evidence="3" key="1">
    <citation type="submission" date="2019-10" db="EMBL/GenBank/DDBJ databases">
        <title>Lacipirellula parvula gen. nov., sp. nov., representing a lineage of planctomycetes widespread in freshwater anoxic habitats, and description of the family Lacipirellulaceae.</title>
        <authorList>
            <person name="Dedysh S.N."/>
            <person name="Kulichevskaya I.S."/>
            <person name="Beletsky A.V."/>
            <person name="Rakitin A.L."/>
            <person name="Mardanov A.V."/>
            <person name="Ivanova A.A."/>
            <person name="Saltykova V.X."/>
            <person name="Rijpstra W.I.C."/>
            <person name="Sinninghe Damste J.S."/>
            <person name="Ravin N.V."/>
        </authorList>
    </citation>
    <scope>NUCLEOTIDE SEQUENCE [LARGE SCALE GENOMIC DNA]</scope>
    <source>
        <strain evidence="3">PX69</strain>
    </source>
</reference>
<accession>A0A5K7XBI0</accession>
<protein>
    <submittedName>
        <fullName evidence="2">Uncharacterized protein</fullName>
    </submittedName>
</protein>